<reference evidence="4" key="1">
    <citation type="journal article" date="2019" name="Int. J. Syst. Evol. Microbiol.">
        <title>The Global Catalogue of Microorganisms (GCM) 10K type strain sequencing project: providing services to taxonomists for standard genome sequencing and annotation.</title>
        <authorList>
            <consortium name="The Broad Institute Genomics Platform"/>
            <consortium name="The Broad Institute Genome Sequencing Center for Infectious Disease"/>
            <person name="Wu L."/>
            <person name="Ma J."/>
        </authorList>
    </citation>
    <scope>NUCLEOTIDE SEQUENCE [LARGE SCALE GENOMIC DNA]</scope>
    <source>
        <strain evidence="4">CGMCC-1.15741</strain>
    </source>
</reference>
<dbReference type="SUPFAM" id="SSF52833">
    <property type="entry name" value="Thioredoxin-like"/>
    <property type="match status" value="1"/>
</dbReference>
<name>A0ABW1S7G7_9PROT</name>
<dbReference type="PANTHER" id="PTHR30041:SF8">
    <property type="entry name" value="PROTEIN YFFB"/>
    <property type="match status" value="1"/>
</dbReference>
<gene>
    <name evidence="3" type="ORF">ACFQDM_05330</name>
</gene>
<dbReference type="Gene3D" id="3.40.30.10">
    <property type="entry name" value="Glutaredoxin"/>
    <property type="match status" value="1"/>
</dbReference>
<organism evidence="3 4">
    <name type="scientific">Ponticaulis profundi</name>
    <dbReference type="NCBI Taxonomy" id="2665222"/>
    <lineage>
        <taxon>Bacteria</taxon>
        <taxon>Pseudomonadati</taxon>
        <taxon>Pseudomonadota</taxon>
        <taxon>Alphaproteobacteria</taxon>
        <taxon>Hyphomonadales</taxon>
        <taxon>Hyphomonadaceae</taxon>
        <taxon>Ponticaulis</taxon>
    </lineage>
</organism>
<evidence type="ECO:0000256" key="1">
    <source>
        <dbReference type="ARBA" id="ARBA00007198"/>
    </source>
</evidence>
<keyword evidence="4" id="KW-1185">Reference proteome</keyword>
<dbReference type="PANTHER" id="PTHR30041">
    <property type="entry name" value="ARSENATE REDUCTASE"/>
    <property type="match status" value="1"/>
</dbReference>
<comment type="similarity">
    <text evidence="1 2">Belongs to the ArsC family.</text>
</comment>
<proteinExistence type="inferred from homology"/>
<dbReference type="InterPro" id="IPR006660">
    <property type="entry name" value="Arsenate_reductase-like"/>
</dbReference>
<comment type="caution">
    <text evidence="3">The sequence shown here is derived from an EMBL/GenBank/DDBJ whole genome shotgun (WGS) entry which is preliminary data.</text>
</comment>
<evidence type="ECO:0000313" key="3">
    <source>
        <dbReference type="EMBL" id="MFC6197488.1"/>
    </source>
</evidence>
<sequence length="113" mass="12541">MYTLYGLKNCDTCKKALKSLDAAGKQVRFVDIRQDADLASKVPYWLENLDPKKVLNARSTTWRGLSDAEKASAEGEGLAGLLIENPTLIKRPIIEADDYLSVGWNKEVELALT</sequence>
<dbReference type="EMBL" id="JBHSSW010000005">
    <property type="protein sequence ID" value="MFC6197488.1"/>
    <property type="molecule type" value="Genomic_DNA"/>
</dbReference>
<evidence type="ECO:0000313" key="4">
    <source>
        <dbReference type="Proteomes" id="UP001596303"/>
    </source>
</evidence>
<protein>
    <submittedName>
        <fullName evidence="3">ArsC/Spx/MgsR family protein</fullName>
    </submittedName>
</protein>
<dbReference type="Pfam" id="PF03960">
    <property type="entry name" value="ArsC"/>
    <property type="match status" value="1"/>
</dbReference>
<evidence type="ECO:0000256" key="2">
    <source>
        <dbReference type="PROSITE-ProRule" id="PRU01282"/>
    </source>
</evidence>
<dbReference type="PROSITE" id="PS51353">
    <property type="entry name" value="ARSC"/>
    <property type="match status" value="1"/>
</dbReference>
<dbReference type="InterPro" id="IPR036249">
    <property type="entry name" value="Thioredoxin-like_sf"/>
</dbReference>
<accession>A0ABW1S7G7</accession>
<dbReference type="Proteomes" id="UP001596303">
    <property type="component" value="Unassembled WGS sequence"/>
</dbReference>
<dbReference type="RefSeq" id="WP_377376465.1">
    <property type="nucleotide sequence ID" value="NZ_JBHSSW010000005.1"/>
</dbReference>